<sequence length="286" mass="32709">MGLTRAQDEEIWRYESLAIPIGIKLDGTNYGLWSQIMEITYNAIVRSWLINSMDPKLISNYIRYPTIKAVWDVVATTYFDGQTHHRSMTERSIETYYNNLQGLWRETDFRRPNPMRCESNIKKFYFIVQEDSDVLQIQPFPIVEQTYALVRLEDLRLSVMLANDNNIHGVVITSKGQKSQHQHPFQRVPNEKLTTQLKQKSQAEGGGCTHSKKKKDVGQPVFVNIGDSSFGASTELQLSLIPQNESTQATTNKTMALNDTCNQSWIIDSGATDHMTFYSQDLITTS</sequence>
<evidence type="ECO:0000256" key="4">
    <source>
        <dbReference type="ARBA" id="ARBA00022527"/>
    </source>
</evidence>
<keyword evidence="4 12" id="KW-0723">Serine/threonine-protein kinase</keyword>
<dbReference type="FunFam" id="3.30.200.20:FF:000228">
    <property type="entry name" value="Serine/threonine-protein kinase BIK1"/>
    <property type="match status" value="1"/>
</dbReference>
<evidence type="ECO:0000256" key="8">
    <source>
        <dbReference type="ARBA" id="ARBA00022840"/>
    </source>
</evidence>
<dbReference type="InterPro" id="IPR000719">
    <property type="entry name" value="Prot_kinase_dom"/>
</dbReference>
<dbReference type="InterPro" id="IPR011009">
    <property type="entry name" value="Kinase-like_dom_sf"/>
</dbReference>
<keyword evidence="14" id="KW-1185">Reference proteome</keyword>
<protein>
    <recommendedName>
        <fullName evidence="2">non-specific serine/threonine protein kinase</fullName>
        <ecNumber evidence="2">2.7.11.1</ecNumber>
    </recommendedName>
</protein>
<comment type="caution">
    <text evidence="13">The sequence shown here is derived from an EMBL/GenBank/DDBJ whole genome shotgun (WGS) entry which is preliminary data.</text>
</comment>
<dbReference type="GO" id="GO:0005886">
    <property type="term" value="C:plasma membrane"/>
    <property type="evidence" value="ECO:0007669"/>
    <property type="project" value="UniProtKB-SubCell"/>
</dbReference>
<reference evidence="14" key="1">
    <citation type="journal article" date="2016" name="Nat. Biotechnol.">
        <title>Sequencing wild and cultivated cassava and related species reveals extensive interspecific hybridization and genetic diversity.</title>
        <authorList>
            <person name="Bredeson J.V."/>
            <person name="Lyons J.B."/>
            <person name="Prochnik S.E."/>
            <person name="Wu G.A."/>
            <person name="Ha C.M."/>
            <person name="Edsinger-Gonzales E."/>
            <person name="Grimwood J."/>
            <person name="Schmutz J."/>
            <person name="Rabbi I.Y."/>
            <person name="Egesi C."/>
            <person name="Nauluvula P."/>
            <person name="Lebot V."/>
            <person name="Ndunguru J."/>
            <person name="Mkamilo G."/>
            <person name="Bart R.S."/>
            <person name="Setter T.L."/>
            <person name="Gleadow R.M."/>
            <person name="Kulakow P."/>
            <person name="Ferguson M.E."/>
            <person name="Rounsley S."/>
            <person name="Rokhsar D.S."/>
        </authorList>
    </citation>
    <scope>NUCLEOTIDE SEQUENCE [LARGE SCALE GENOMIC DNA]</scope>
    <source>
        <strain evidence="14">cv. AM560-2</strain>
    </source>
</reference>
<keyword evidence="7" id="KW-0418">Kinase</keyword>
<dbReference type="AlphaFoldDB" id="A0A2C9WM61"/>
<dbReference type="SUPFAM" id="SSF56112">
    <property type="entry name" value="Protein kinase-like (PK-like)"/>
    <property type="match status" value="1"/>
</dbReference>
<gene>
    <name evidence="13" type="ORF">MANES_01G083275v8</name>
</gene>
<dbReference type="InterPro" id="IPR001245">
    <property type="entry name" value="Ser-Thr/Tyr_kinase_cat_dom"/>
</dbReference>
<keyword evidence="3" id="KW-0472">Membrane</keyword>
<comment type="similarity">
    <text evidence="12">Belongs to the protein kinase superfamily.</text>
</comment>
<dbReference type="EC" id="2.7.11.1" evidence="2"/>
<evidence type="ECO:0000256" key="5">
    <source>
        <dbReference type="ARBA" id="ARBA00022679"/>
    </source>
</evidence>
<dbReference type="Gene3D" id="1.10.510.10">
    <property type="entry name" value="Transferase(Phosphotransferase) domain 1"/>
    <property type="match status" value="1"/>
</dbReference>
<comment type="catalytic activity">
    <reaction evidence="10">
        <text>L-seryl-[protein] + ATP = O-phospho-L-seryl-[protein] + ADP + H(+)</text>
        <dbReference type="Rhea" id="RHEA:17989"/>
        <dbReference type="Rhea" id="RHEA-COMP:9863"/>
        <dbReference type="Rhea" id="RHEA-COMP:11604"/>
        <dbReference type="ChEBI" id="CHEBI:15378"/>
        <dbReference type="ChEBI" id="CHEBI:29999"/>
        <dbReference type="ChEBI" id="CHEBI:30616"/>
        <dbReference type="ChEBI" id="CHEBI:83421"/>
        <dbReference type="ChEBI" id="CHEBI:456216"/>
        <dbReference type="EC" id="2.7.11.1"/>
    </reaction>
</comment>
<comment type="subcellular location">
    <subcellularLocation>
        <location evidence="1">Cell membrane</location>
    </subcellularLocation>
</comment>
<dbReference type="Gene3D" id="3.30.200.20">
    <property type="entry name" value="Phosphorylase Kinase, domain 1"/>
    <property type="match status" value="1"/>
</dbReference>
<dbReference type="GO" id="GO:0004674">
    <property type="term" value="F:protein serine/threonine kinase activity"/>
    <property type="evidence" value="ECO:0007669"/>
    <property type="project" value="UniProtKB-KW"/>
</dbReference>
<evidence type="ECO:0000313" key="14">
    <source>
        <dbReference type="Proteomes" id="UP000091857"/>
    </source>
</evidence>
<evidence type="ECO:0000256" key="11">
    <source>
        <dbReference type="PROSITE-ProRule" id="PRU10141"/>
    </source>
</evidence>
<name>A0A2C9WM61_MANES</name>
<evidence type="ECO:0000256" key="12">
    <source>
        <dbReference type="RuleBase" id="RU000304"/>
    </source>
</evidence>
<evidence type="ECO:0000256" key="3">
    <source>
        <dbReference type="ARBA" id="ARBA00022475"/>
    </source>
</evidence>
<dbReference type="EMBL" id="CM004387">
    <property type="protein sequence ID" value="OAY61433.2"/>
    <property type="molecule type" value="Genomic_DNA"/>
</dbReference>
<dbReference type="InterPro" id="IPR017441">
    <property type="entry name" value="Protein_kinase_ATP_BS"/>
</dbReference>
<keyword evidence="5" id="KW-0808">Transferase</keyword>
<keyword evidence="3" id="KW-1003">Cell membrane</keyword>
<keyword evidence="8 11" id="KW-0067">ATP-binding</keyword>
<evidence type="ECO:0000313" key="13">
    <source>
        <dbReference type="EMBL" id="OAY61433.2"/>
    </source>
</evidence>
<organism evidence="13 14">
    <name type="scientific">Manihot esculenta</name>
    <name type="common">Cassava</name>
    <name type="synonym">Jatropha manihot</name>
    <dbReference type="NCBI Taxonomy" id="3983"/>
    <lineage>
        <taxon>Eukaryota</taxon>
        <taxon>Viridiplantae</taxon>
        <taxon>Streptophyta</taxon>
        <taxon>Embryophyta</taxon>
        <taxon>Tracheophyta</taxon>
        <taxon>Spermatophyta</taxon>
        <taxon>Magnoliopsida</taxon>
        <taxon>eudicotyledons</taxon>
        <taxon>Gunneridae</taxon>
        <taxon>Pentapetalae</taxon>
        <taxon>rosids</taxon>
        <taxon>fabids</taxon>
        <taxon>Malpighiales</taxon>
        <taxon>Euphorbiaceae</taxon>
        <taxon>Crotonoideae</taxon>
        <taxon>Manihoteae</taxon>
        <taxon>Manihot</taxon>
    </lineage>
</organism>
<evidence type="ECO:0000256" key="2">
    <source>
        <dbReference type="ARBA" id="ARBA00012513"/>
    </source>
</evidence>
<dbReference type="Pfam" id="PF07714">
    <property type="entry name" value="PK_Tyr_Ser-Thr"/>
    <property type="match status" value="1"/>
</dbReference>
<keyword evidence="6 11" id="KW-0547">Nucleotide-binding</keyword>
<dbReference type="PANTHER" id="PTHR45621">
    <property type="entry name" value="OS01G0588500 PROTEIN-RELATED"/>
    <property type="match status" value="1"/>
</dbReference>
<dbReference type="Proteomes" id="UP000091857">
    <property type="component" value="Chromosome 1"/>
</dbReference>
<evidence type="ECO:0000256" key="6">
    <source>
        <dbReference type="ARBA" id="ARBA00022741"/>
    </source>
</evidence>
<dbReference type="GO" id="GO:0005524">
    <property type="term" value="F:ATP binding"/>
    <property type="evidence" value="ECO:0007669"/>
    <property type="project" value="UniProtKB-UniRule"/>
</dbReference>
<evidence type="ECO:0000256" key="1">
    <source>
        <dbReference type="ARBA" id="ARBA00004236"/>
    </source>
</evidence>
<proteinExistence type="inferred from homology"/>
<comment type="catalytic activity">
    <reaction evidence="9">
        <text>L-threonyl-[protein] + ATP = O-phospho-L-threonyl-[protein] + ADP + H(+)</text>
        <dbReference type="Rhea" id="RHEA:46608"/>
        <dbReference type="Rhea" id="RHEA-COMP:11060"/>
        <dbReference type="Rhea" id="RHEA-COMP:11605"/>
        <dbReference type="ChEBI" id="CHEBI:15378"/>
        <dbReference type="ChEBI" id="CHEBI:30013"/>
        <dbReference type="ChEBI" id="CHEBI:30616"/>
        <dbReference type="ChEBI" id="CHEBI:61977"/>
        <dbReference type="ChEBI" id="CHEBI:456216"/>
        <dbReference type="EC" id="2.7.11.1"/>
    </reaction>
</comment>
<accession>A0A2C9WM61</accession>
<dbReference type="FunFam" id="1.10.510.10:FF:001023">
    <property type="entry name" value="Os07g0541700 protein"/>
    <property type="match status" value="1"/>
</dbReference>
<evidence type="ECO:0000256" key="7">
    <source>
        <dbReference type="ARBA" id="ARBA00022777"/>
    </source>
</evidence>
<dbReference type="PROSITE" id="PS00108">
    <property type="entry name" value="PROTEIN_KINASE_ST"/>
    <property type="match status" value="1"/>
</dbReference>
<evidence type="ECO:0000256" key="10">
    <source>
        <dbReference type="ARBA" id="ARBA00048679"/>
    </source>
</evidence>
<dbReference type="PROSITE" id="PS00107">
    <property type="entry name" value="PROTEIN_KINASE_ATP"/>
    <property type="match status" value="1"/>
</dbReference>
<dbReference type="InterPro" id="IPR050823">
    <property type="entry name" value="Plant_Ser_Thr_Prot_Kinase"/>
</dbReference>
<dbReference type="InterPro" id="IPR008271">
    <property type="entry name" value="Ser/Thr_kinase_AS"/>
</dbReference>
<evidence type="ECO:0000256" key="9">
    <source>
        <dbReference type="ARBA" id="ARBA00047899"/>
    </source>
</evidence>
<dbReference type="PROSITE" id="PS50011">
    <property type="entry name" value="PROTEIN_KINASE_DOM"/>
    <property type="match status" value="1"/>
</dbReference>